<dbReference type="RefSeq" id="WP_179927747.1">
    <property type="nucleotide sequence ID" value="NZ_JACCDD010000005.1"/>
</dbReference>
<comment type="caution">
    <text evidence="1">The sequence shown here is derived from an EMBL/GenBank/DDBJ whole genome shotgun (WGS) entry which is preliminary data.</text>
</comment>
<dbReference type="Proteomes" id="UP000528918">
    <property type="component" value="Unassembled WGS sequence"/>
</dbReference>
<name>A0ABX2SSZ4_VREZH</name>
<evidence type="ECO:0008006" key="3">
    <source>
        <dbReference type="Google" id="ProtNLM"/>
    </source>
</evidence>
<gene>
    <name evidence="1" type="ORF">HZS79_09705</name>
</gene>
<reference evidence="1 2" key="1">
    <citation type="journal article" date="2013" name="Antonie Van Leeuwenhoek">
        <title>Halomonas zhaodongensis sp. nov., a slightly halophilic bacterium isolated from saline-alkaline soils in Zhaodong, China.</title>
        <authorList>
            <person name="Jiang J."/>
            <person name="Pan Y."/>
            <person name="Meng L."/>
            <person name="Hu S."/>
            <person name="Zhang X."/>
            <person name="Hu B."/>
            <person name="Meng J."/>
            <person name="Li C."/>
            <person name="Huang H."/>
            <person name="Wang K."/>
            <person name="Su T."/>
        </authorList>
    </citation>
    <scope>NUCLEOTIDE SEQUENCE [LARGE SCALE GENOMIC DNA]</scope>
    <source>
        <strain evidence="1 2">NEAU-ST10-25</strain>
    </source>
</reference>
<accession>A0ABX2SSZ4</accession>
<evidence type="ECO:0000313" key="1">
    <source>
        <dbReference type="EMBL" id="NYS45216.1"/>
    </source>
</evidence>
<evidence type="ECO:0000313" key="2">
    <source>
        <dbReference type="Proteomes" id="UP000528918"/>
    </source>
</evidence>
<organism evidence="1 2">
    <name type="scientific">Vreelandella zhaodongensis</name>
    <name type="common">Halomonas zhaodongensis</name>
    <dbReference type="NCBI Taxonomy" id="1176240"/>
    <lineage>
        <taxon>Bacteria</taxon>
        <taxon>Pseudomonadati</taxon>
        <taxon>Pseudomonadota</taxon>
        <taxon>Gammaproteobacteria</taxon>
        <taxon>Oceanospirillales</taxon>
        <taxon>Halomonadaceae</taxon>
        <taxon>Vreelandella</taxon>
    </lineage>
</organism>
<dbReference type="EMBL" id="JACCDD010000005">
    <property type="protein sequence ID" value="NYS45216.1"/>
    <property type="molecule type" value="Genomic_DNA"/>
</dbReference>
<sequence>MTDNCPKLFKIDVNAFVQDDYLKISPIRLLSIGLGFSGSTLIGTNVKEMLSTFLGSLNEVPFTDAPDYPFDQRIPTLREIAELAKKIGERYIKSLGQYYPGSARCEISLFGYCRRSGLLSAYKLSNSPEKPKTIVIEEADISNGAFLIIGDRKSEISDLIEKKRSKFEEASLNWWRSPFITLANIVRNEQISTVGGYLQFCISSHVDTRMFFVTPSESSEASIVGFDIFTDIGMVGGFMPGINAGMLMPGEDGWNLTKGSR</sequence>
<proteinExistence type="predicted"/>
<protein>
    <recommendedName>
        <fullName evidence="3">SIR2-like domain-containing protein</fullName>
    </recommendedName>
</protein>
<keyword evidence="2" id="KW-1185">Reference proteome</keyword>